<accession>A0A0E9TK94</accession>
<reference evidence="1" key="1">
    <citation type="submission" date="2014-11" db="EMBL/GenBank/DDBJ databases">
        <authorList>
            <person name="Amaro Gonzalez C."/>
        </authorList>
    </citation>
    <scope>NUCLEOTIDE SEQUENCE</scope>
</reference>
<organism evidence="1">
    <name type="scientific">Anguilla anguilla</name>
    <name type="common">European freshwater eel</name>
    <name type="synonym">Muraena anguilla</name>
    <dbReference type="NCBI Taxonomy" id="7936"/>
    <lineage>
        <taxon>Eukaryota</taxon>
        <taxon>Metazoa</taxon>
        <taxon>Chordata</taxon>
        <taxon>Craniata</taxon>
        <taxon>Vertebrata</taxon>
        <taxon>Euteleostomi</taxon>
        <taxon>Actinopterygii</taxon>
        <taxon>Neopterygii</taxon>
        <taxon>Teleostei</taxon>
        <taxon>Anguilliformes</taxon>
        <taxon>Anguillidae</taxon>
        <taxon>Anguilla</taxon>
    </lineage>
</organism>
<name>A0A0E9TK94_ANGAN</name>
<evidence type="ECO:0000313" key="1">
    <source>
        <dbReference type="EMBL" id="JAH53173.1"/>
    </source>
</evidence>
<proteinExistence type="predicted"/>
<dbReference type="EMBL" id="GBXM01055404">
    <property type="protein sequence ID" value="JAH53173.1"/>
    <property type="molecule type" value="Transcribed_RNA"/>
</dbReference>
<reference evidence="1" key="2">
    <citation type="journal article" date="2015" name="Fish Shellfish Immunol.">
        <title>Early steps in the European eel (Anguilla anguilla)-Vibrio vulnificus interaction in the gills: Role of the RtxA13 toxin.</title>
        <authorList>
            <person name="Callol A."/>
            <person name="Pajuelo D."/>
            <person name="Ebbesson L."/>
            <person name="Teles M."/>
            <person name="MacKenzie S."/>
            <person name="Amaro C."/>
        </authorList>
    </citation>
    <scope>NUCLEOTIDE SEQUENCE</scope>
</reference>
<sequence>MKRAPSIAPVVAKLQQEPQMAWSFTGLTAP</sequence>
<protein>
    <submittedName>
        <fullName evidence="1">Uncharacterized protein</fullName>
    </submittedName>
</protein>
<dbReference type="AlphaFoldDB" id="A0A0E9TK94"/>